<feature type="compositionally biased region" description="Basic and acidic residues" evidence="1">
    <location>
        <begin position="36"/>
        <end position="48"/>
    </location>
</feature>
<proteinExistence type="predicted"/>
<evidence type="ECO:0000256" key="2">
    <source>
        <dbReference type="SAM" id="SignalP"/>
    </source>
</evidence>
<feature type="compositionally biased region" description="Low complexity" evidence="1">
    <location>
        <begin position="52"/>
        <end position="63"/>
    </location>
</feature>
<keyword evidence="2" id="KW-0732">Signal</keyword>
<evidence type="ECO:0000313" key="4">
    <source>
        <dbReference type="Proteomes" id="UP000193498"/>
    </source>
</evidence>
<dbReference type="Proteomes" id="UP000193498">
    <property type="component" value="Unassembled WGS sequence"/>
</dbReference>
<comment type="caution">
    <text evidence="3">The sequence shown here is derived from an EMBL/GenBank/DDBJ whole genome shotgun (WGS) entry which is preliminary data.</text>
</comment>
<accession>A0A1Y1YIQ2</accession>
<organism evidence="3 4">
    <name type="scientific">Basidiobolus meristosporus CBS 931.73</name>
    <dbReference type="NCBI Taxonomy" id="1314790"/>
    <lineage>
        <taxon>Eukaryota</taxon>
        <taxon>Fungi</taxon>
        <taxon>Fungi incertae sedis</taxon>
        <taxon>Zoopagomycota</taxon>
        <taxon>Entomophthoromycotina</taxon>
        <taxon>Basidiobolomycetes</taxon>
        <taxon>Basidiobolales</taxon>
        <taxon>Basidiobolaceae</taxon>
        <taxon>Basidiobolus</taxon>
    </lineage>
</organism>
<evidence type="ECO:0000313" key="3">
    <source>
        <dbReference type="EMBL" id="ORX97890.1"/>
    </source>
</evidence>
<dbReference type="AlphaFoldDB" id="A0A1Y1YIQ2"/>
<sequence length="211" mass="23468">MKLSTISLLYIWSSIASTQAGIIARTINDSQNEVNKITHTERAERPREYTPNSKTNSKCNSKNKLPEKPKGNHRSHQKYSKEAWSSDLNASKHDESSGSQDAHINDTDNRVPEIGIDFQRKKEVDLTKLHNQRNRLGSEEIHGSKQGAESIDSIEIVLRKGSNTDGGRSKIKEIEITLHSSNPESTAAEDNISIELTTNGLVRELGHSKGT</sequence>
<feature type="signal peptide" evidence="2">
    <location>
        <begin position="1"/>
        <end position="20"/>
    </location>
</feature>
<dbReference type="EMBL" id="MCFE01000124">
    <property type="protein sequence ID" value="ORX97890.1"/>
    <property type="molecule type" value="Genomic_DNA"/>
</dbReference>
<feature type="region of interest" description="Disordered" evidence="1">
    <location>
        <begin position="34"/>
        <end position="109"/>
    </location>
</feature>
<feature type="chain" id="PRO_5012666115" evidence="2">
    <location>
        <begin position="21"/>
        <end position="211"/>
    </location>
</feature>
<name>A0A1Y1YIQ2_9FUNG</name>
<gene>
    <name evidence="3" type="ORF">K493DRAFT_313900</name>
</gene>
<reference evidence="3 4" key="1">
    <citation type="submission" date="2016-07" db="EMBL/GenBank/DDBJ databases">
        <title>Pervasive Adenine N6-methylation of Active Genes in Fungi.</title>
        <authorList>
            <consortium name="DOE Joint Genome Institute"/>
            <person name="Mondo S.J."/>
            <person name="Dannebaum R.O."/>
            <person name="Kuo R.C."/>
            <person name="Labutti K."/>
            <person name="Haridas S."/>
            <person name="Kuo A."/>
            <person name="Salamov A."/>
            <person name="Ahrendt S.R."/>
            <person name="Lipzen A."/>
            <person name="Sullivan W."/>
            <person name="Andreopoulos W.B."/>
            <person name="Clum A."/>
            <person name="Lindquist E."/>
            <person name="Daum C."/>
            <person name="Ramamoorthy G.K."/>
            <person name="Gryganskyi A."/>
            <person name="Culley D."/>
            <person name="Magnuson J.K."/>
            <person name="James T.Y."/>
            <person name="O'Malley M.A."/>
            <person name="Stajich J.E."/>
            <person name="Spatafora J.W."/>
            <person name="Visel A."/>
            <person name="Grigoriev I.V."/>
        </authorList>
    </citation>
    <scope>NUCLEOTIDE SEQUENCE [LARGE SCALE GENOMIC DNA]</scope>
    <source>
        <strain evidence="3 4">CBS 931.73</strain>
    </source>
</reference>
<dbReference type="InParanoid" id="A0A1Y1YIQ2"/>
<evidence type="ECO:0000256" key="1">
    <source>
        <dbReference type="SAM" id="MobiDB-lite"/>
    </source>
</evidence>
<protein>
    <submittedName>
        <fullName evidence="3">Uncharacterized protein</fullName>
    </submittedName>
</protein>
<keyword evidence="4" id="KW-1185">Reference proteome</keyword>